<dbReference type="AlphaFoldDB" id="A0A8J2WTN1"/>
<dbReference type="EMBL" id="CAKKNE010000006">
    <property type="protein sequence ID" value="CAH0380410.1"/>
    <property type="molecule type" value="Genomic_DNA"/>
</dbReference>
<organism evidence="2 3">
    <name type="scientific">Pelagomonas calceolata</name>
    <dbReference type="NCBI Taxonomy" id="35677"/>
    <lineage>
        <taxon>Eukaryota</taxon>
        <taxon>Sar</taxon>
        <taxon>Stramenopiles</taxon>
        <taxon>Ochrophyta</taxon>
        <taxon>Pelagophyceae</taxon>
        <taxon>Pelagomonadales</taxon>
        <taxon>Pelagomonadaceae</taxon>
        <taxon>Pelagomonas</taxon>
    </lineage>
</organism>
<evidence type="ECO:0000256" key="1">
    <source>
        <dbReference type="SAM" id="MobiDB-lite"/>
    </source>
</evidence>
<reference evidence="2" key="1">
    <citation type="submission" date="2021-11" db="EMBL/GenBank/DDBJ databases">
        <authorList>
            <consortium name="Genoscope - CEA"/>
            <person name="William W."/>
        </authorList>
    </citation>
    <scope>NUCLEOTIDE SEQUENCE</scope>
</reference>
<feature type="compositionally biased region" description="Basic and acidic residues" evidence="1">
    <location>
        <begin position="16"/>
        <end position="30"/>
    </location>
</feature>
<proteinExistence type="predicted"/>
<feature type="region of interest" description="Disordered" evidence="1">
    <location>
        <begin position="1"/>
        <end position="47"/>
    </location>
</feature>
<accession>A0A8J2WTN1</accession>
<sequence length="274" mass="30062">MINRVPSHCASRPRTVRSDGRRRPRDDARGPPRTADAVPPTPLAPLPMRALPATRALPLERVRVSGALRAFDRDDSRLCSHAVKQVFVQESQLRKSTRPRPASPRSLHIDPRSPSTRCKRVCSTAWRPAYAVAAASCQWSRLVVPVAAPARWRGEIRVRYLDVAAWPHLTSSCPRRGKKEDRQGARHDRVPQVPRQLVLQLGQGRVAGEAQARGRGRRADGPDPAHRAGGVAARPLVLDRRRRAPPVRLLGGWAARGAAVGPPSVVLRPSTFGA</sequence>
<dbReference type="Proteomes" id="UP000789595">
    <property type="component" value="Unassembled WGS sequence"/>
</dbReference>
<feature type="compositionally biased region" description="Basic and acidic residues" evidence="1">
    <location>
        <begin position="217"/>
        <end position="226"/>
    </location>
</feature>
<gene>
    <name evidence="2" type="ORF">PECAL_6P20630</name>
</gene>
<feature type="region of interest" description="Disordered" evidence="1">
    <location>
        <begin position="90"/>
        <end position="114"/>
    </location>
</feature>
<evidence type="ECO:0000313" key="2">
    <source>
        <dbReference type="EMBL" id="CAH0380410.1"/>
    </source>
</evidence>
<feature type="region of interest" description="Disordered" evidence="1">
    <location>
        <begin position="204"/>
        <end position="232"/>
    </location>
</feature>
<comment type="caution">
    <text evidence="2">The sequence shown here is derived from an EMBL/GenBank/DDBJ whole genome shotgun (WGS) entry which is preliminary data.</text>
</comment>
<feature type="compositionally biased region" description="Low complexity" evidence="1">
    <location>
        <begin position="204"/>
        <end position="213"/>
    </location>
</feature>
<protein>
    <submittedName>
        <fullName evidence="2">Uncharacterized protein</fullName>
    </submittedName>
</protein>
<keyword evidence="3" id="KW-1185">Reference proteome</keyword>
<evidence type="ECO:0000313" key="3">
    <source>
        <dbReference type="Proteomes" id="UP000789595"/>
    </source>
</evidence>
<name>A0A8J2WTN1_9STRA</name>